<evidence type="ECO:0000256" key="2">
    <source>
        <dbReference type="SAM" id="Phobius"/>
    </source>
</evidence>
<dbReference type="InterPro" id="IPR050807">
    <property type="entry name" value="TransReg_Diox_bact_type"/>
</dbReference>
<dbReference type="PROSITE" id="PS50943">
    <property type="entry name" value="HTH_CROC1"/>
    <property type="match status" value="1"/>
</dbReference>
<dbReference type="PANTHER" id="PTHR46797:SF1">
    <property type="entry name" value="METHYLPHOSPHONATE SYNTHASE"/>
    <property type="match status" value="1"/>
</dbReference>
<evidence type="ECO:0000256" key="1">
    <source>
        <dbReference type="ARBA" id="ARBA00023125"/>
    </source>
</evidence>
<dbReference type="GO" id="GO:0003677">
    <property type="term" value="F:DNA binding"/>
    <property type="evidence" value="ECO:0007669"/>
    <property type="project" value="UniProtKB-KW"/>
</dbReference>
<dbReference type="AlphaFoldDB" id="A0A967AD21"/>
<dbReference type="RefSeq" id="WP_166399722.1">
    <property type="nucleotide sequence ID" value="NZ_JAANAS010000038.1"/>
</dbReference>
<dbReference type="InterPro" id="IPR010982">
    <property type="entry name" value="Lambda_DNA-bd_dom_sf"/>
</dbReference>
<dbReference type="EMBL" id="JAANAS010000038">
    <property type="protein sequence ID" value="NGZ89455.1"/>
    <property type="molecule type" value="Genomic_DNA"/>
</dbReference>
<dbReference type="Pfam" id="PF01381">
    <property type="entry name" value="HTH_3"/>
    <property type="match status" value="1"/>
</dbReference>
<keyword evidence="2" id="KW-1133">Transmembrane helix</keyword>
<dbReference type="CDD" id="cd00093">
    <property type="entry name" value="HTH_XRE"/>
    <property type="match status" value="1"/>
</dbReference>
<feature type="transmembrane region" description="Helical" evidence="2">
    <location>
        <begin position="81"/>
        <end position="100"/>
    </location>
</feature>
<keyword evidence="1" id="KW-0238">DNA-binding</keyword>
<feature type="transmembrane region" description="Helical" evidence="2">
    <location>
        <begin position="106"/>
        <end position="128"/>
    </location>
</feature>
<evidence type="ECO:0000313" key="4">
    <source>
        <dbReference type="EMBL" id="NGZ89455.1"/>
    </source>
</evidence>
<dbReference type="Proteomes" id="UP000643701">
    <property type="component" value="Unassembled WGS sequence"/>
</dbReference>
<name>A0A967AD21_9FLAO</name>
<dbReference type="InterPro" id="IPR001387">
    <property type="entry name" value="Cro/C1-type_HTH"/>
</dbReference>
<accession>A0A967AD21</accession>
<evidence type="ECO:0000259" key="3">
    <source>
        <dbReference type="PROSITE" id="PS50943"/>
    </source>
</evidence>
<keyword evidence="2" id="KW-0812">Transmembrane</keyword>
<dbReference type="PANTHER" id="PTHR46797">
    <property type="entry name" value="HTH-TYPE TRANSCRIPTIONAL REGULATOR"/>
    <property type="match status" value="1"/>
</dbReference>
<organism evidence="4 5">
    <name type="scientific">Psychroflexus maritimus</name>
    <dbReference type="NCBI Taxonomy" id="2714865"/>
    <lineage>
        <taxon>Bacteria</taxon>
        <taxon>Pseudomonadati</taxon>
        <taxon>Bacteroidota</taxon>
        <taxon>Flavobacteriia</taxon>
        <taxon>Flavobacteriales</taxon>
        <taxon>Flavobacteriaceae</taxon>
        <taxon>Psychroflexus</taxon>
    </lineage>
</organism>
<feature type="transmembrane region" description="Helical" evidence="2">
    <location>
        <begin position="140"/>
        <end position="157"/>
    </location>
</feature>
<protein>
    <submittedName>
        <fullName evidence="4">Helix-turn-helix transcriptional regulator</fullName>
    </submittedName>
</protein>
<feature type="transmembrane region" description="Helical" evidence="2">
    <location>
        <begin position="163"/>
        <end position="182"/>
    </location>
</feature>
<dbReference type="SMART" id="SM00530">
    <property type="entry name" value="HTH_XRE"/>
    <property type="match status" value="1"/>
</dbReference>
<dbReference type="Gene3D" id="1.10.260.40">
    <property type="entry name" value="lambda repressor-like DNA-binding domains"/>
    <property type="match status" value="1"/>
</dbReference>
<comment type="caution">
    <text evidence="4">The sequence shown here is derived from an EMBL/GenBank/DDBJ whole genome shotgun (WGS) entry which is preliminary data.</text>
</comment>
<sequence length="189" mass="21088">MNSIASKIKEIRKSKGFSQEELAEKASVNLRTIQRIENGENQPRGTTLQLIASVLGLSVEDLNAETKPSDWHFLIKQTNQFILLLFVNFILIGILGFLTLDSNANVNSLVGAVLLSTLIPLFIVYLSLQMSDLERMLKFGFGYISYMIILVFLHGLPIGFTTGLIPCALISLFFLYFGSKLLKNKNNAK</sequence>
<reference evidence="4" key="1">
    <citation type="submission" date="2020-03" db="EMBL/GenBank/DDBJ databases">
        <title>Psychroflexus Maritimus sp. nov., isolate from marine sediment.</title>
        <authorList>
            <person name="Zhong Y.-L."/>
        </authorList>
    </citation>
    <scope>NUCLEOTIDE SEQUENCE</scope>
    <source>
        <strain evidence="4">C1</strain>
    </source>
</reference>
<dbReference type="GO" id="GO:0003700">
    <property type="term" value="F:DNA-binding transcription factor activity"/>
    <property type="evidence" value="ECO:0007669"/>
    <property type="project" value="TreeGrafter"/>
</dbReference>
<dbReference type="SUPFAM" id="SSF47413">
    <property type="entry name" value="lambda repressor-like DNA-binding domains"/>
    <property type="match status" value="1"/>
</dbReference>
<dbReference type="GO" id="GO:0005829">
    <property type="term" value="C:cytosol"/>
    <property type="evidence" value="ECO:0007669"/>
    <property type="project" value="TreeGrafter"/>
</dbReference>
<keyword evidence="5" id="KW-1185">Reference proteome</keyword>
<keyword evidence="2" id="KW-0472">Membrane</keyword>
<gene>
    <name evidence="4" type="ORF">G7034_04220</name>
</gene>
<proteinExistence type="predicted"/>
<feature type="domain" description="HTH cro/C1-type" evidence="3">
    <location>
        <begin position="8"/>
        <end position="62"/>
    </location>
</feature>
<evidence type="ECO:0000313" key="5">
    <source>
        <dbReference type="Proteomes" id="UP000643701"/>
    </source>
</evidence>